<dbReference type="EMBL" id="JAIWYP010000008">
    <property type="protein sequence ID" value="KAH3780982.1"/>
    <property type="molecule type" value="Genomic_DNA"/>
</dbReference>
<comment type="caution">
    <text evidence="3">The sequence shown here is derived from an EMBL/GenBank/DDBJ whole genome shotgun (WGS) entry which is preliminary data.</text>
</comment>
<protein>
    <recommendedName>
        <fullName evidence="2">Mab-21-like HhH/H2TH-like domain-containing protein</fullName>
    </recommendedName>
</protein>
<dbReference type="InterPro" id="IPR019734">
    <property type="entry name" value="TPR_rpt"/>
</dbReference>
<keyword evidence="4" id="KW-1185">Reference proteome</keyword>
<dbReference type="OrthoDB" id="6156814at2759"/>
<evidence type="ECO:0000256" key="1">
    <source>
        <dbReference type="PROSITE-ProRule" id="PRU00339"/>
    </source>
</evidence>
<accession>A0A9D4IQ54</accession>
<gene>
    <name evidence="3" type="ORF">DPMN_158807</name>
</gene>
<proteinExistence type="predicted"/>
<evidence type="ECO:0000313" key="4">
    <source>
        <dbReference type="Proteomes" id="UP000828390"/>
    </source>
</evidence>
<dbReference type="SMART" id="SM01265">
    <property type="entry name" value="Mab-21"/>
    <property type="match status" value="1"/>
</dbReference>
<dbReference type="InterPro" id="IPR024810">
    <property type="entry name" value="MAB21L/cGLR"/>
</dbReference>
<dbReference type="PANTHER" id="PTHR10656">
    <property type="entry name" value="CELL FATE DETERMINING PROTEIN MAB21-RELATED"/>
    <property type="match status" value="1"/>
</dbReference>
<dbReference type="InterPro" id="IPR046906">
    <property type="entry name" value="Mab-21_HhH/H2TH-like"/>
</dbReference>
<feature type="domain" description="Mab-21-like HhH/H2TH-like" evidence="2">
    <location>
        <begin position="317"/>
        <end position="407"/>
    </location>
</feature>
<evidence type="ECO:0000259" key="2">
    <source>
        <dbReference type="Pfam" id="PF20266"/>
    </source>
</evidence>
<dbReference type="SMART" id="SM00028">
    <property type="entry name" value="TPR"/>
    <property type="match status" value="1"/>
</dbReference>
<dbReference type="PANTHER" id="PTHR10656:SF69">
    <property type="entry name" value="MAB-21-LIKE HHH_H2TH-LIKE DOMAIN-CONTAINING PROTEIN"/>
    <property type="match status" value="1"/>
</dbReference>
<dbReference type="Proteomes" id="UP000828390">
    <property type="component" value="Unassembled WGS sequence"/>
</dbReference>
<name>A0A9D4IQ54_DREPO</name>
<evidence type="ECO:0000313" key="3">
    <source>
        <dbReference type="EMBL" id="KAH3780982.1"/>
    </source>
</evidence>
<keyword evidence="1" id="KW-0802">TPR repeat</keyword>
<dbReference type="PROSITE" id="PS50005">
    <property type="entry name" value="TPR"/>
    <property type="match status" value="1"/>
</dbReference>
<dbReference type="Pfam" id="PF20266">
    <property type="entry name" value="Mab-21_C"/>
    <property type="match status" value="1"/>
</dbReference>
<sequence>MMKEGQDAIKTTDGIPLVIQSVHREPGTRNTVRVSYSKTNNVTRAGTSVDPPNNGHGQHHTTNMEIPEHLADMSIRLSGALDEIGADKNTVLKRRGIFMWRERMETITGHLMGEDMKCFHFGSQSEGTTTPGLQSDIDLLKSFNDINIMRYVADWEEGMHNLLMLHDNITPPQQYLLQLFRNDRPEPVNGVYQYEFVRKESGQILLSSERYKHSFELWHQEQGVATLSGPSVSFIRNWDIVHGFHVCKPLPEIQHWIDRCRGRYWPSTQLLDAASAAPCFMVPAGHPDSDYRREEWRLSPNLIERMLMFSFNIIQIKCYIVLKLIKKYVFSKIVDDSFTSFHCKTIMFYTIERINQSFWMEHNLVFLILQCLETLKKFLRLGIMPHYILHGVNLFDGKLSRKSQRHLLENTDSLIRTNLQELFHIDADNLRCRLLSCRICKMGQLGRIERVCLSNSISLLLKFECLAWFIQQIRIPKSKRTIVYRLLTVATFCKNVRFKSVAIEIATHLFALQNSVSASNCLSSGNVGISDIIARFRHSFNTDVASSRLKLASVLYCGGHLHSAVRVLEDVERRYHSEVKAVCGHRVRIGDRDLKVFANKSSCYTDVGFSDPPFAYCVKFGRYEINCAPFILWFEMNRGTTEDELANRSVNQKEWMFSAEVDARPFIYYLQYLTYGGLGEPEKQEHAMVNLHAYVCGQRNLINLYHSETDANMLGHCYEMEGEYEMALECYSQSLRQIETNNAAKYHVDRIQRLLIVNVDEIAS</sequence>
<feature type="repeat" description="TPR" evidence="1">
    <location>
        <begin position="708"/>
        <end position="741"/>
    </location>
</feature>
<reference evidence="3" key="2">
    <citation type="submission" date="2020-11" db="EMBL/GenBank/DDBJ databases">
        <authorList>
            <person name="McCartney M.A."/>
            <person name="Auch B."/>
            <person name="Kono T."/>
            <person name="Mallez S."/>
            <person name="Becker A."/>
            <person name="Gohl D.M."/>
            <person name="Silverstein K.A.T."/>
            <person name="Koren S."/>
            <person name="Bechman K.B."/>
            <person name="Herman A."/>
            <person name="Abrahante J.E."/>
            <person name="Garbe J."/>
        </authorList>
    </citation>
    <scope>NUCLEOTIDE SEQUENCE</scope>
    <source>
        <strain evidence="3">Duluth1</strain>
        <tissue evidence="3">Whole animal</tissue>
    </source>
</reference>
<dbReference type="Gene3D" id="1.10.1410.40">
    <property type="match status" value="1"/>
</dbReference>
<organism evidence="3 4">
    <name type="scientific">Dreissena polymorpha</name>
    <name type="common">Zebra mussel</name>
    <name type="synonym">Mytilus polymorpha</name>
    <dbReference type="NCBI Taxonomy" id="45954"/>
    <lineage>
        <taxon>Eukaryota</taxon>
        <taxon>Metazoa</taxon>
        <taxon>Spiralia</taxon>
        <taxon>Lophotrochozoa</taxon>
        <taxon>Mollusca</taxon>
        <taxon>Bivalvia</taxon>
        <taxon>Autobranchia</taxon>
        <taxon>Heteroconchia</taxon>
        <taxon>Euheterodonta</taxon>
        <taxon>Imparidentia</taxon>
        <taxon>Neoheterodontei</taxon>
        <taxon>Myida</taxon>
        <taxon>Dreissenoidea</taxon>
        <taxon>Dreissenidae</taxon>
        <taxon>Dreissena</taxon>
    </lineage>
</organism>
<dbReference type="AlphaFoldDB" id="A0A9D4IQ54"/>
<reference evidence="3" key="1">
    <citation type="journal article" date="2019" name="bioRxiv">
        <title>The Genome of the Zebra Mussel, Dreissena polymorpha: A Resource for Invasive Species Research.</title>
        <authorList>
            <person name="McCartney M.A."/>
            <person name="Auch B."/>
            <person name="Kono T."/>
            <person name="Mallez S."/>
            <person name="Zhang Y."/>
            <person name="Obille A."/>
            <person name="Becker A."/>
            <person name="Abrahante J.E."/>
            <person name="Garbe J."/>
            <person name="Badalamenti J.P."/>
            <person name="Herman A."/>
            <person name="Mangelson H."/>
            <person name="Liachko I."/>
            <person name="Sullivan S."/>
            <person name="Sone E.D."/>
            <person name="Koren S."/>
            <person name="Silverstein K.A.T."/>
            <person name="Beckman K.B."/>
            <person name="Gohl D.M."/>
        </authorList>
    </citation>
    <scope>NUCLEOTIDE SEQUENCE</scope>
    <source>
        <strain evidence="3">Duluth1</strain>
        <tissue evidence="3">Whole animal</tissue>
    </source>
</reference>